<evidence type="ECO:0000313" key="2">
    <source>
        <dbReference type="EMBL" id="TXY94653.1"/>
    </source>
</evidence>
<gene>
    <name evidence="1" type="ORF">ERS013201_02678</name>
    <name evidence="2" type="ORF">FXE67_00200</name>
</gene>
<dbReference type="EMBL" id="CWQJ01000018">
    <property type="protein sequence ID" value="CSC45696.1"/>
    <property type="molecule type" value="Genomic_DNA"/>
</dbReference>
<dbReference type="Proteomes" id="UP000323583">
    <property type="component" value="Unassembled WGS sequence"/>
</dbReference>
<reference evidence="2 4" key="2">
    <citation type="submission" date="2019-06" db="EMBL/GenBank/DDBJ databases">
        <title>Vibrio cholerae phylogeny based on whole-genome sequencing reveals genetic diversity and population strucutre.</title>
        <authorList>
            <person name="Zhiqiu Y."/>
            <person name="Bin L."/>
            <person name="Lingyan J."/>
        </authorList>
    </citation>
    <scope>NUCLEOTIDE SEQUENCE [LARGE SCALE GENOMIC DNA]</scope>
    <source>
        <strain evidence="2 4">N2768</strain>
    </source>
</reference>
<protein>
    <submittedName>
        <fullName evidence="2">Uncharacterized protein</fullName>
    </submittedName>
</protein>
<dbReference type="EMBL" id="VSGZ01000001">
    <property type="protein sequence ID" value="TXY94653.1"/>
    <property type="molecule type" value="Genomic_DNA"/>
</dbReference>
<accession>A0A0H6SV89</accession>
<evidence type="ECO:0000313" key="1">
    <source>
        <dbReference type="EMBL" id="CSC45696.1"/>
    </source>
</evidence>
<name>A0A0H6SV89_VIBCL</name>
<dbReference type="Proteomes" id="UP000046067">
    <property type="component" value="Unassembled WGS sequence"/>
</dbReference>
<evidence type="ECO:0000313" key="3">
    <source>
        <dbReference type="Proteomes" id="UP000046067"/>
    </source>
</evidence>
<reference evidence="1 3" key="1">
    <citation type="submission" date="2015-07" db="EMBL/GenBank/DDBJ databases">
        <authorList>
            <consortium name="Pathogen Informatics"/>
        </authorList>
    </citation>
    <scope>NUCLEOTIDE SEQUENCE [LARGE SCALE GENOMIC DNA]</scope>
    <source>
        <strain evidence="1 3">A325</strain>
    </source>
</reference>
<evidence type="ECO:0000313" key="4">
    <source>
        <dbReference type="Proteomes" id="UP000323583"/>
    </source>
</evidence>
<dbReference type="AlphaFoldDB" id="A0A0H6SV89"/>
<organism evidence="2 4">
    <name type="scientific">Vibrio cholerae</name>
    <dbReference type="NCBI Taxonomy" id="666"/>
    <lineage>
        <taxon>Bacteria</taxon>
        <taxon>Pseudomonadati</taxon>
        <taxon>Pseudomonadota</taxon>
        <taxon>Gammaproteobacteria</taxon>
        <taxon>Vibrionales</taxon>
        <taxon>Vibrionaceae</taxon>
        <taxon>Vibrio</taxon>
    </lineage>
</organism>
<sequence>MLMGMNSLAAYLQLQVVWGARAKTKPNSKELGLKFVDEIVVLQIIFAAAKCRQFAGTGYAAC</sequence>
<proteinExistence type="predicted"/>